<feature type="chain" id="PRO_5032707345" description="Magnesium transporter" evidence="6">
    <location>
        <begin position="20"/>
        <end position="280"/>
    </location>
</feature>
<organism evidence="7 8">
    <name type="scientific">Polarella glacialis</name>
    <name type="common">Dinoflagellate</name>
    <dbReference type="NCBI Taxonomy" id="89957"/>
    <lineage>
        <taxon>Eukaryota</taxon>
        <taxon>Sar</taxon>
        <taxon>Alveolata</taxon>
        <taxon>Dinophyceae</taxon>
        <taxon>Suessiales</taxon>
        <taxon>Suessiaceae</taxon>
        <taxon>Polarella</taxon>
    </lineage>
</organism>
<feature type="transmembrane region" description="Helical" evidence="5">
    <location>
        <begin position="218"/>
        <end position="239"/>
    </location>
</feature>
<feature type="transmembrane region" description="Helical" evidence="5">
    <location>
        <begin position="35"/>
        <end position="56"/>
    </location>
</feature>
<proteinExistence type="predicted"/>
<keyword evidence="3 5" id="KW-1133">Transmembrane helix</keyword>
<dbReference type="GO" id="GO:0016020">
    <property type="term" value="C:membrane"/>
    <property type="evidence" value="ECO:0007669"/>
    <property type="project" value="UniProtKB-SubCell"/>
</dbReference>
<evidence type="ECO:0000256" key="1">
    <source>
        <dbReference type="ARBA" id="ARBA00004141"/>
    </source>
</evidence>
<feature type="transmembrane region" description="Helical" evidence="5">
    <location>
        <begin position="245"/>
        <end position="267"/>
    </location>
</feature>
<evidence type="ECO:0000256" key="3">
    <source>
        <dbReference type="ARBA" id="ARBA00022989"/>
    </source>
</evidence>
<feature type="signal peptide" evidence="6">
    <location>
        <begin position="1"/>
        <end position="19"/>
    </location>
</feature>
<feature type="transmembrane region" description="Helical" evidence="5">
    <location>
        <begin position="124"/>
        <end position="145"/>
    </location>
</feature>
<comment type="caution">
    <text evidence="7">The sequence shown here is derived from an EMBL/GenBank/DDBJ whole genome shotgun (WGS) entry which is preliminary data.</text>
</comment>
<comment type="subcellular location">
    <subcellularLocation>
        <location evidence="1">Membrane</location>
        <topology evidence="1">Multi-pass membrane protein</topology>
    </subcellularLocation>
</comment>
<evidence type="ECO:0008006" key="9">
    <source>
        <dbReference type="Google" id="ProtNLM"/>
    </source>
</evidence>
<evidence type="ECO:0000256" key="2">
    <source>
        <dbReference type="ARBA" id="ARBA00022692"/>
    </source>
</evidence>
<dbReference type="InterPro" id="IPR008521">
    <property type="entry name" value="Mg_trans_NIPA"/>
</dbReference>
<evidence type="ECO:0000313" key="8">
    <source>
        <dbReference type="Proteomes" id="UP000626109"/>
    </source>
</evidence>
<dbReference type="Pfam" id="PF05653">
    <property type="entry name" value="Mg_trans_NIPA"/>
    <property type="match status" value="1"/>
</dbReference>
<dbReference type="AlphaFoldDB" id="A0A813LFX7"/>
<keyword evidence="2 5" id="KW-0812">Transmembrane</keyword>
<dbReference type="GO" id="GO:0015095">
    <property type="term" value="F:magnesium ion transmembrane transporter activity"/>
    <property type="evidence" value="ECO:0007669"/>
    <property type="project" value="InterPro"/>
</dbReference>
<feature type="transmembrane region" description="Helical" evidence="5">
    <location>
        <begin position="91"/>
        <end position="109"/>
    </location>
</feature>
<dbReference type="PANTHER" id="PTHR12570">
    <property type="match status" value="1"/>
</dbReference>
<feature type="transmembrane region" description="Helical" evidence="5">
    <location>
        <begin position="157"/>
        <end position="179"/>
    </location>
</feature>
<evidence type="ECO:0000256" key="4">
    <source>
        <dbReference type="ARBA" id="ARBA00023136"/>
    </source>
</evidence>
<reference evidence="7" key="1">
    <citation type="submission" date="2021-02" db="EMBL/GenBank/DDBJ databases">
        <authorList>
            <person name="Dougan E. K."/>
            <person name="Rhodes N."/>
            <person name="Thang M."/>
            <person name="Chan C."/>
        </authorList>
    </citation>
    <scope>NUCLEOTIDE SEQUENCE</scope>
</reference>
<keyword evidence="6" id="KW-0732">Signal</keyword>
<dbReference type="Proteomes" id="UP000626109">
    <property type="component" value="Unassembled WGS sequence"/>
</dbReference>
<accession>A0A813LFX7</accession>
<dbReference type="EMBL" id="CAJNNW010035328">
    <property type="protein sequence ID" value="CAE8727079.1"/>
    <property type="molecule type" value="Genomic_DNA"/>
</dbReference>
<gene>
    <name evidence="7" type="ORF">PGLA2088_LOCUS44701</name>
</gene>
<evidence type="ECO:0000256" key="6">
    <source>
        <dbReference type="SAM" id="SignalP"/>
    </source>
</evidence>
<protein>
    <recommendedName>
        <fullName evidence="9">Magnesium transporter</fullName>
    </recommendedName>
</protein>
<feature type="transmembrane region" description="Helical" evidence="5">
    <location>
        <begin position="62"/>
        <end position="79"/>
    </location>
</feature>
<evidence type="ECO:0000256" key="5">
    <source>
        <dbReference type="SAM" id="Phobius"/>
    </source>
</evidence>
<keyword evidence="4 5" id="KW-0472">Membrane</keyword>
<evidence type="ECO:0000313" key="7">
    <source>
        <dbReference type="EMBL" id="CAE8727079.1"/>
    </source>
</evidence>
<sequence>MALWHGVLLMVLRAGLNCAGENLQRYAQRADAARLLNLLGISVSVVSAPMDAIAYSIAPQSVLAPVGMIGMLFNLVTAQKVHGDALSARDIAATLLVAAGAVACVVGGSPSEGESSTGPSADMFVAYTGFVTLFCAVLSAVLVALRESSGSVDALAQAVLGGVLGSTTVVASKVIGVALTAADATALSVVSSCLPIAMLAPTHMYVLNRGYGRHPLVFISPVGGAAALLSNVATGYFLYSEVPTSSTWFGGGVSLICCGVLSMCWAAESSTAPSEGKKAA</sequence>
<feature type="transmembrane region" description="Helical" evidence="5">
    <location>
        <begin position="185"/>
        <end position="206"/>
    </location>
</feature>
<name>A0A813LFX7_POLGL</name>